<name>A0A512H6G0_9PROT</name>
<evidence type="ECO:0000256" key="1">
    <source>
        <dbReference type="SAM" id="MobiDB-lite"/>
    </source>
</evidence>
<accession>A0A512H6G0</accession>
<sequence length="235" mass="24539">MNHTGGPSKAFRRLMACLGLGLGLGLGACSSMNVTTPARSASEQLLISQAADRAAQRLADALALKEGPVFVDASLAEGYDSKYAIGAVRAALARHGATLAPTREAARTVVEIRFGALSLDTEKSLLGLPELNLPIPLATGVRTPEIALFKKDSTQGVAKMAALAYDRDDGTLVAAPTPQYGFADKTEWTMALFISWESGDFLPADARPGSVPVPDAVPLPWPTTSPDEDAPPATP</sequence>
<feature type="region of interest" description="Disordered" evidence="1">
    <location>
        <begin position="206"/>
        <end position="235"/>
    </location>
</feature>
<dbReference type="EMBL" id="BJZO01000023">
    <property type="protein sequence ID" value="GEO81022.1"/>
    <property type="molecule type" value="Genomic_DNA"/>
</dbReference>
<keyword evidence="3" id="KW-1185">Reference proteome</keyword>
<dbReference type="AlphaFoldDB" id="A0A512H6G0"/>
<organism evidence="2 3">
    <name type="scientific">Pararhodospirillum oryzae</name>
    <dbReference type="NCBI Taxonomy" id="478448"/>
    <lineage>
        <taxon>Bacteria</taxon>
        <taxon>Pseudomonadati</taxon>
        <taxon>Pseudomonadota</taxon>
        <taxon>Alphaproteobacteria</taxon>
        <taxon>Rhodospirillales</taxon>
        <taxon>Rhodospirillaceae</taxon>
        <taxon>Pararhodospirillum</taxon>
    </lineage>
</organism>
<feature type="compositionally biased region" description="Acidic residues" evidence="1">
    <location>
        <begin position="226"/>
        <end position="235"/>
    </location>
</feature>
<protein>
    <submittedName>
        <fullName evidence="2">Uncharacterized protein</fullName>
    </submittedName>
</protein>
<evidence type="ECO:0000313" key="3">
    <source>
        <dbReference type="Proteomes" id="UP000321567"/>
    </source>
</evidence>
<gene>
    <name evidence="2" type="ORF">ROR02_11530</name>
</gene>
<evidence type="ECO:0000313" key="2">
    <source>
        <dbReference type="EMBL" id="GEO81022.1"/>
    </source>
</evidence>
<dbReference type="Pfam" id="PF20360">
    <property type="entry name" value="DUF6655"/>
    <property type="match status" value="1"/>
</dbReference>
<dbReference type="Proteomes" id="UP000321567">
    <property type="component" value="Unassembled WGS sequence"/>
</dbReference>
<comment type="caution">
    <text evidence="2">The sequence shown here is derived from an EMBL/GenBank/DDBJ whole genome shotgun (WGS) entry which is preliminary data.</text>
</comment>
<dbReference type="InterPro" id="IPR046596">
    <property type="entry name" value="DUF6655"/>
</dbReference>
<reference evidence="2 3" key="1">
    <citation type="submission" date="2019-07" db="EMBL/GenBank/DDBJ databases">
        <title>Whole genome shotgun sequence of Rhodospirillum oryzae NBRC 107573.</title>
        <authorList>
            <person name="Hosoyama A."/>
            <person name="Uohara A."/>
            <person name="Ohji S."/>
            <person name="Ichikawa N."/>
        </authorList>
    </citation>
    <scope>NUCLEOTIDE SEQUENCE [LARGE SCALE GENOMIC DNA]</scope>
    <source>
        <strain evidence="2 3">NBRC 107573</strain>
    </source>
</reference>
<proteinExistence type="predicted"/>